<dbReference type="GO" id="GO:0003677">
    <property type="term" value="F:DNA binding"/>
    <property type="evidence" value="ECO:0007669"/>
    <property type="project" value="UniProtKB-KW"/>
</dbReference>
<evidence type="ECO:0000256" key="7">
    <source>
        <dbReference type="ARBA" id="ARBA00047942"/>
    </source>
</evidence>
<comment type="catalytic activity">
    <reaction evidence="7">
        <text>a 2'-deoxyadenosine in DNA + S-adenosyl-L-methionine = an N(6)-methyl-2'-deoxyadenosine in DNA + S-adenosyl-L-homocysteine + H(+)</text>
        <dbReference type="Rhea" id="RHEA:15197"/>
        <dbReference type="Rhea" id="RHEA-COMP:12418"/>
        <dbReference type="Rhea" id="RHEA-COMP:12419"/>
        <dbReference type="ChEBI" id="CHEBI:15378"/>
        <dbReference type="ChEBI" id="CHEBI:57856"/>
        <dbReference type="ChEBI" id="CHEBI:59789"/>
        <dbReference type="ChEBI" id="CHEBI:90615"/>
        <dbReference type="ChEBI" id="CHEBI:90616"/>
        <dbReference type="EC" id="2.1.1.72"/>
    </reaction>
</comment>
<dbReference type="RefSeq" id="WP_307904438.1">
    <property type="nucleotide sequence ID" value="NZ_AP027059.1"/>
</dbReference>
<evidence type="ECO:0000313" key="10">
    <source>
        <dbReference type="Proteomes" id="UP001321582"/>
    </source>
</evidence>
<dbReference type="InterPro" id="IPR050953">
    <property type="entry name" value="N4_N6_ade-DNA_methylase"/>
</dbReference>
<dbReference type="EC" id="2.1.1.72" evidence="1"/>
<evidence type="ECO:0000256" key="6">
    <source>
        <dbReference type="ARBA" id="ARBA00023125"/>
    </source>
</evidence>
<dbReference type="REBASE" id="717061">
    <property type="entry name" value="M.FbaIC12ORF510P"/>
</dbReference>
<evidence type="ECO:0000256" key="4">
    <source>
        <dbReference type="ARBA" id="ARBA00022691"/>
    </source>
</evidence>
<evidence type="ECO:0000256" key="1">
    <source>
        <dbReference type="ARBA" id="ARBA00011900"/>
    </source>
</evidence>
<keyword evidence="2 9" id="KW-0489">Methyltransferase</keyword>
<feature type="domain" description="Type II methyltransferase M.TaqI-like" evidence="8">
    <location>
        <begin position="96"/>
        <end position="211"/>
    </location>
</feature>
<dbReference type="GO" id="GO:0032259">
    <property type="term" value="P:methylation"/>
    <property type="evidence" value="ECO:0007669"/>
    <property type="project" value="UniProtKB-KW"/>
</dbReference>
<reference evidence="9 10" key="1">
    <citation type="submission" date="2022-11" db="EMBL/GenBank/DDBJ databases">
        <title>Haliovirga abyssi gen. nov., sp. nov., a mesophilic fermentative bacterium isolated from the Iheya North hydrothermal field and the proposal of Haliovirgaceae fam. nov.</title>
        <authorList>
            <person name="Miyazaki U."/>
            <person name="Tame A."/>
            <person name="Miyazaki J."/>
            <person name="Takai K."/>
            <person name="Sawayama S."/>
            <person name="Kitajima M."/>
            <person name="Okamoto A."/>
            <person name="Nakagawa S."/>
        </authorList>
    </citation>
    <scope>NUCLEOTIDE SEQUENCE [LARGE SCALE GENOMIC DNA]</scope>
    <source>
        <strain evidence="9 10">IC12</strain>
    </source>
</reference>
<evidence type="ECO:0000259" key="8">
    <source>
        <dbReference type="Pfam" id="PF07669"/>
    </source>
</evidence>
<keyword evidence="10" id="KW-1185">Reference proteome</keyword>
<dbReference type="PRINTS" id="PR00507">
    <property type="entry name" value="N12N6MTFRASE"/>
</dbReference>
<keyword evidence="3" id="KW-0808">Transferase</keyword>
<dbReference type="AlphaFoldDB" id="A0AAU9DI81"/>
<protein>
    <recommendedName>
        <fullName evidence="1">site-specific DNA-methyltransferase (adenine-specific)</fullName>
        <ecNumber evidence="1">2.1.1.72</ecNumber>
    </recommendedName>
</protein>
<proteinExistence type="predicted"/>
<dbReference type="PANTHER" id="PTHR33841:SF6">
    <property type="entry name" value="TYPE II METHYLTRANSFERASE M.HINDII"/>
    <property type="match status" value="1"/>
</dbReference>
<evidence type="ECO:0000313" key="9">
    <source>
        <dbReference type="EMBL" id="BDU49482.1"/>
    </source>
</evidence>
<name>A0AAU9DI81_9FUSO</name>
<dbReference type="PROSITE" id="PS00092">
    <property type="entry name" value="N6_MTASE"/>
    <property type="match status" value="1"/>
</dbReference>
<dbReference type="GO" id="GO:0009307">
    <property type="term" value="P:DNA restriction-modification system"/>
    <property type="evidence" value="ECO:0007669"/>
    <property type="project" value="UniProtKB-KW"/>
</dbReference>
<dbReference type="Proteomes" id="UP001321582">
    <property type="component" value="Chromosome"/>
</dbReference>
<dbReference type="SUPFAM" id="SSF53335">
    <property type="entry name" value="S-adenosyl-L-methionine-dependent methyltransferases"/>
    <property type="match status" value="1"/>
</dbReference>
<dbReference type="Gene3D" id="3.40.50.150">
    <property type="entry name" value="Vaccinia Virus protein VP39"/>
    <property type="match status" value="1"/>
</dbReference>
<accession>A0AAU9DI81</accession>
<dbReference type="InterPro" id="IPR011639">
    <property type="entry name" value="MethylTrfase_TaqI-like_dom"/>
</dbReference>
<gene>
    <name evidence="9" type="ORF">HLVA_00510</name>
</gene>
<evidence type="ECO:0000256" key="3">
    <source>
        <dbReference type="ARBA" id="ARBA00022679"/>
    </source>
</evidence>
<dbReference type="InterPro" id="IPR002052">
    <property type="entry name" value="DNA_methylase_N6_adenine_CS"/>
</dbReference>
<dbReference type="EMBL" id="AP027059">
    <property type="protein sequence ID" value="BDU49482.1"/>
    <property type="molecule type" value="Genomic_DNA"/>
</dbReference>
<sequence length="472" mass="55572">MIPKCQIFTPLEYVTKLLDIAEYKEFLYGKKILENSCGNGNILVEIVKRYIADCIEKGFLLDEIKNGLENDIYAFEIDLAHSEECKRRLNEIVNFYNIYEVKWNINNNDYLKNIDNQKFDFIIGNPPYIMYKELDNETRKFLKEKYKVCENGKFDYCYAFIEKSIKDLKTNGKMSYLIPGSIFKNVFGKNLRNFLLPHINEIYDYSEKALFTNVLTSSTILNLEKDSNNDEIIYHNIIMENSKKIQKIKLGEKWIFHNIKFSSSKKKFGDYFKVSNSVATLSNKVFIIDKYEEVDENYIKVEEFLIEKTLLKKAASPKGMSKNKNEYIIFPYYYTNENKIKRYSEVDFVKRFPEAKKYLISRIEELEKRKSDKNSSWFEYGRSQALNHLNQDMLILSSIITGNAKIYDIDKEYIPYSGFYITKKDKYGLEVAKENLMSKEFLNYVKGIGISASGNSKRITVKDIAEFPLFKI</sequence>
<dbReference type="PANTHER" id="PTHR33841">
    <property type="entry name" value="DNA METHYLTRANSFERASE YEEA-RELATED"/>
    <property type="match status" value="1"/>
</dbReference>
<dbReference type="Pfam" id="PF07669">
    <property type="entry name" value="Eco57I"/>
    <property type="match status" value="1"/>
</dbReference>
<dbReference type="GO" id="GO:0009007">
    <property type="term" value="F:site-specific DNA-methyltransferase (adenine-specific) activity"/>
    <property type="evidence" value="ECO:0007669"/>
    <property type="project" value="UniProtKB-EC"/>
</dbReference>
<evidence type="ECO:0000256" key="2">
    <source>
        <dbReference type="ARBA" id="ARBA00022603"/>
    </source>
</evidence>
<keyword evidence="6" id="KW-0238">DNA-binding</keyword>
<evidence type="ECO:0000256" key="5">
    <source>
        <dbReference type="ARBA" id="ARBA00022747"/>
    </source>
</evidence>
<organism evidence="9 10">
    <name type="scientific">Haliovirga abyssi</name>
    <dbReference type="NCBI Taxonomy" id="2996794"/>
    <lineage>
        <taxon>Bacteria</taxon>
        <taxon>Fusobacteriati</taxon>
        <taxon>Fusobacteriota</taxon>
        <taxon>Fusobacteriia</taxon>
        <taxon>Fusobacteriales</taxon>
        <taxon>Haliovirgaceae</taxon>
        <taxon>Haliovirga</taxon>
    </lineage>
</organism>
<dbReference type="InterPro" id="IPR029063">
    <property type="entry name" value="SAM-dependent_MTases_sf"/>
</dbReference>
<keyword evidence="4" id="KW-0949">S-adenosyl-L-methionine</keyword>
<keyword evidence="5" id="KW-0680">Restriction system</keyword>
<dbReference type="KEGG" id="haby:HLVA_00510"/>